<comment type="caution">
    <text evidence="2">The sequence shown here is derived from an EMBL/GenBank/DDBJ whole genome shotgun (WGS) entry which is preliminary data.</text>
</comment>
<sequence length="115" mass="13000">MKGQTRRCLTDPLGARQRAPHLEVAITSGTRLGKRTLTERRTADSEEDEKRDEGRSEAKENSENGKREEEGRVSQRAEEKGTRDGIPTQRRLQVPDPSHVPSGIGTVSFWDWEES</sequence>
<feature type="compositionally biased region" description="Basic and acidic residues" evidence="1">
    <location>
        <begin position="51"/>
        <end position="83"/>
    </location>
</feature>
<dbReference type="Proteomes" id="UP001066276">
    <property type="component" value="Chromosome 2_1"/>
</dbReference>
<gene>
    <name evidence="2" type="ORF">NDU88_006798</name>
</gene>
<proteinExistence type="predicted"/>
<accession>A0AAV7VRP7</accession>
<reference evidence="2" key="1">
    <citation type="journal article" date="2022" name="bioRxiv">
        <title>Sequencing and chromosome-scale assembly of the giantPleurodeles waltlgenome.</title>
        <authorList>
            <person name="Brown T."/>
            <person name="Elewa A."/>
            <person name="Iarovenko S."/>
            <person name="Subramanian E."/>
            <person name="Araus A.J."/>
            <person name="Petzold A."/>
            <person name="Susuki M."/>
            <person name="Suzuki K.-i.T."/>
            <person name="Hayashi T."/>
            <person name="Toyoda A."/>
            <person name="Oliveira C."/>
            <person name="Osipova E."/>
            <person name="Leigh N.D."/>
            <person name="Simon A."/>
            <person name="Yun M.H."/>
        </authorList>
    </citation>
    <scope>NUCLEOTIDE SEQUENCE</scope>
    <source>
        <strain evidence="2">20211129_DDA</strain>
        <tissue evidence="2">Liver</tissue>
    </source>
</reference>
<name>A0AAV7VRP7_PLEWA</name>
<evidence type="ECO:0000313" key="3">
    <source>
        <dbReference type="Proteomes" id="UP001066276"/>
    </source>
</evidence>
<evidence type="ECO:0000313" key="2">
    <source>
        <dbReference type="EMBL" id="KAJ1203003.1"/>
    </source>
</evidence>
<dbReference type="EMBL" id="JANPWB010000003">
    <property type="protein sequence ID" value="KAJ1203003.1"/>
    <property type="molecule type" value="Genomic_DNA"/>
</dbReference>
<evidence type="ECO:0000256" key="1">
    <source>
        <dbReference type="SAM" id="MobiDB-lite"/>
    </source>
</evidence>
<dbReference type="AlphaFoldDB" id="A0AAV7VRP7"/>
<protein>
    <submittedName>
        <fullName evidence="2">Uncharacterized protein</fullName>
    </submittedName>
</protein>
<feature type="region of interest" description="Disordered" evidence="1">
    <location>
        <begin position="1"/>
        <end position="115"/>
    </location>
</feature>
<keyword evidence="3" id="KW-1185">Reference proteome</keyword>
<organism evidence="2 3">
    <name type="scientific">Pleurodeles waltl</name>
    <name type="common">Iberian ribbed newt</name>
    <dbReference type="NCBI Taxonomy" id="8319"/>
    <lineage>
        <taxon>Eukaryota</taxon>
        <taxon>Metazoa</taxon>
        <taxon>Chordata</taxon>
        <taxon>Craniata</taxon>
        <taxon>Vertebrata</taxon>
        <taxon>Euteleostomi</taxon>
        <taxon>Amphibia</taxon>
        <taxon>Batrachia</taxon>
        <taxon>Caudata</taxon>
        <taxon>Salamandroidea</taxon>
        <taxon>Salamandridae</taxon>
        <taxon>Pleurodelinae</taxon>
        <taxon>Pleurodeles</taxon>
    </lineage>
</organism>